<evidence type="ECO:0000313" key="2">
    <source>
        <dbReference type="Proteomes" id="UP000012073"/>
    </source>
</evidence>
<gene>
    <name evidence="1" type="ORF">CHC_T00006642001</name>
</gene>
<organism evidence="1 2">
    <name type="scientific">Chondrus crispus</name>
    <name type="common">Carrageen Irish moss</name>
    <name type="synonym">Polymorpha crispa</name>
    <dbReference type="NCBI Taxonomy" id="2769"/>
    <lineage>
        <taxon>Eukaryota</taxon>
        <taxon>Rhodophyta</taxon>
        <taxon>Florideophyceae</taxon>
        <taxon>Rhodymeniophycidae</taxon>
        <taxon>Gigartinales</taxon>
        <taxon>Gigartinaceae</taxon>
        <taxon>Chondrus</taxon>
    </lineage>
</organism>
<reference evidence="2" key="1">
    <citation type="journal article" date="2013" name="Proc. Natl. Acad. Sci. U.S.A.">
        <title>Genome structure and metabolic features in the red seaweed Chondrus crispus shed light on evolution of the Archaeplastida.</title>
        <authorList>
            <person name="Collen J."/>
            <person name="Porcel B."/>
            <person name="Carre W."/>
            <person name="Ball S.G."/>
            <person name="Chaparro C."/>
            <person name="Tonon T."/>
            <person name="Barbeyron T."/>
            <person name="Michel G."/>
            <person name="Noel B."/>
            <person name="Valentin K."/>
            <person name="Elias M."/>
            <person name="Artiguenave F."/>
            <person name="Arun A."/>
            <person name="Aury J.M."/>
            <person name="Barbosa-Neto J.F."/>
            <person name="Bothwell J.H."/>
            <person name="Bouget F.Y."/>
            <person name="Brillet L."/>
            <person name="Cabello-Hurtado F."/>
            <person name="Capella-Gutierrez S."/>
            <person name="Charrier B."/>
            <person name="Cladiere L."/>
            <person name="Cock J.M."/>
            <person name="Coelho S.M."/>
            <person name="Colleoni C."/>
            <person name="Czjzek M."/>
            <person name="Da Silva C."/>
            <person name="Delage L."/>
            <person name="Denoeud F."/>
            <person name="Deschamps P."/>
            <person name="Dittami S.M."/>
            <person name="Gabaldon T."/>
            <person name="Gachon C.M."/>
            <person name="Groisillier A."/>
            <person name="Herve C."/>
            <person name="Jabbari K."/>
            <person name="Katinka M."/>
            <person name="Kloareg B."/>
            <person name="Kowalczyk N."/>
            <person name="Labadie K."/>
            <person name="Leblanc C."/>
            <person name="Lopez P.J."/>
            <person name="McLachlan D.H."/>
            <person name="Meslet-Cladiere L."/>
            <person name="Moustafa A."/>
            <person name="Nehr Z."/>
            <person name="Nyvall Collen P."/>
            <person name="Panaud O."/>
            <person name="Partensky F."/>
            <person name="Poulain J."/>
            <person name="Rensing S.A."/>
            <person name="Rousvoal S."/>
            <person name="Samson G."/>
            <person name="Symeonidi A."/>
            <person name="Weissenbach J."/>
            <person name="Zambounis A."/>
            <person name="Wincker P."/>
            <person name="Boyen C."/>
        </authorList>
    </citation>
    <scope>NUCLEOTIDE SEQUENCE [LARGE SCALE GENOMIC DNA]</scope>
    <source>
        <strain evidence="2">cv. Stackhouse</strain>
    </source>
</reference>
<dbReference type="Proteomes" id="UP000012073">
    <property type="component" value="Unassembled WGS sequence"/>
</dbReference>
<dbReference type="GeneID" id="17317558"/>
<dbReference type="AlphaFoldDB" id="R7QP66"/>
<sequence>MVGGEDMAVSRARMSQQRKTVPAAVKHVCGFWYCTTVRPVCSTAILCPTARTAQSETRNSVSECATRLFENCIRFGVFGTSYRNGLTLFKDRAMSYRL</sequence>
<keyword evidence="2" id="KW-1185">Reference proteome</keyword>
<dbReference type="Gramene" id="CDF39553">
    <property type="protein sequence ID" value="CDF39553"/>
    <property type="gene ID" value="CHC_T00006642001"/>
</dbReference>
<dbReference type="KEGG" id="ccp:CHC_T00006642001"/>
<accession>R7QP66</accession>
<proteinExistence type="predicted"/>
<name>R7QP66_CHOCR</name>
<evidence type="ECO:0000313" key="1">
    <source>
        <dbReference type="EMBL" id="CDF39553.1"/>
    </source>
</evidence>
<dbReference type="RefSeq" id="XP_005709847.1">
    <property type="nucleotide sequence ID" value="XM_005709790.1"/>
</dbReference>
<dbReference type="EMBL" id="HG002054">
    <property type="protein sequence ID" value="CDF39553.1"/>
    <property type="molecule type" value="Genomic_DNA"/>
</dbReference>
<protein>
    <submittedName>
        <fullName evidence="1">Uncharacterized protein</fullName>
    </submittedName>
</protein>